<keyword evidence="8" id="KW-1185">Reference proteome</keyword>
<feature type="transmembrane region" description="Helical" evidence="6">
    <location>
        <begin position="84"/>
        <end position="111"/>
    </location>
</feature>
<dbReference type="PANTHER" id="PTHR30250">
    <property type="entry name" value="PST FAMILY PREDICTED COLANIC ACID TRANSPORTER"/>
    <property type="match status" value="1"/>
</dbReference>
<organism evidence="7 8">
    <name type="scientific">Chitinophaga pollutisoli</name>
    <dbReference type="NCBI Taxonomy" id="3133966"/>
    <lineage>
        <taxon>Bacteria</taxon>
        <taxon>Pseudomonadati</taxon>
        <taxon>Bacteroidota</taxon>
        <taxon>Chitinophagia</taxon>
        <taxon>Chitinophagales</taxon>
        <taxon>Chitinophagaceae</taxon>
        <taxon>Chitinophaga</taxon>
    </lineage>
</organism>
<feature type="transmembrane region" description="Helical" evidence="6">
    <location>
        <begin position="12"/>
        <end position="29"/>
    </location>
</feature>
<feature type="transmembrane region" description="Helical" evidence="6">
    <location>
        <begin position="183"/>
        <end position="201"/>
    </location>
</feature>
<evidence type="ECO:0000256" key="4">
    <source>
        <dbReference type="ARBA" id="ARBA00022989"/>
    </source>
</evidence>
<evidence type="ECO:0000256" key="3">
    <source>
        <dbReference type="ARBA" id="ARBA00022692"/>
    </source>
</evidence>
<feature type="transmembrane region" description="Helical" evidence="6">
    <location>
        <begin position="123"/>
        <end position="143"/>
    </location>
</feature>
<reference evidence="8" key="1">
    <citation type="submission" date="2024-03" db="EMBL/GenBank/DDBJ databases">
        <title>Chitinophaga horti sp. nov., isolated from garden soil.</title>
        <authorList>
            <person name="Lee D.S."/>
            <person name="Han D.M."/>
            <person name="Baek J.H."/>
            <person name="Choi D.G."/>
            <person name="Jeon J.H."/>
            <person name="Jeon C.O."/>
        </authorList>
    </citation>
    <scope>NUCLEOTIDE SEQUENCE [LARGE SCALE GENOMIC DNA]</scope>
    <source>
        <strain evidence="8">GPA1</strain>
    </source>
</reference>
<dbReference type="Pfam" id="PF01554">
    <property type="entry name" value="MatE"/>
    <property type="match status" value="1"/>
</dbReference>
<dbReference type="Proteomes" id="UP001485459">
    <property type="component" value="Chromosome"/>
</dbReference>
<dbReference type="RefSeq" id="WP_341833850.1">
    <property type="nucleotide sequence ID" value="NZ_CP149822.1"/>
</dbReference>
<comment type="subcellular location">
    <subcellularLocation>
        <location evidence="1">Cell membrane</location>
        <topology evidence="1">Multi-pass membrane protein</topology>
    </subcellularLocation>
</comment>
<protein>
    <submittedName>
        <fullName evidence="7">MATE family efflux transporter</fullName>
    </submittedName>
</protein>
<evidence type="ECO:0000313" key="8">
    <source>
        <dbReference type="Proteomes" id="UP001485459"/>
    </source>
</evidence>
<gene>
    <name evidence="7" type="ORF">WJU16_12570</name>
</gene>
<keyword evidence="2" id="KW-1003">Cell membrane</keyword>
<keyword evidence="4 6" id="KW-1133">Transmembrane helix</keyword>
<feature type="transmembrane region" description="Helical" evidence="6">
    <location>
        <begin position="155"/>
        <end position="177"/>
    </location>
</feature>
<proteinExistence type="predicted"/>
<evidence type="ECO:0000256" key="1">
    <source>
        <dbReference type="ARBA" id="ARBA00004651"/>
    </source>
</evidence>
<dbReference type="InterPro" id="IPR002528">
    <property type="entry name" value="MATE_fam"/>
</dbReference>
<evidence type="ECO:0000256" key="5">
    <source>
        <dbReference type="ARBA" id="ARBA00023136"/>
    </source>
</evidence>
<keyword evidence="5 6" id="KW-0472">Membrane</keyword>
<accession>A0ABZ2YG34</accession>
<evidence type="ECO:0000313" key="7">
    <source>
        <dbReference type="EMBL" id="WZN38837.1"/>
    </source>
</evidence>
<evidence type="ECO:0000256" key="6">
    <source>
        <dbReference type="SAM" id="Phobius"/>
    </source>
</evidence>
<name>A0ABZ2YG34_9BACT</name>
<dbReference type="InterPro" id="IPR050833">
    <property type="entry name" value="Poly_Biosynth_Transport"/>
</dbReference>
<feature type="transmembrane region" description="Helical" evidence="6">
    <location>
        <begin position="41"/>
        <end position="63"/>
    </location>
</feature>
<keyword evidence="3 6" id="KW-0812">Transmembrane</keyword>
<dbReference type="EMBL" id="CP149822">
    <property type="protein sequence ID" value="WZN38837.1"/>
    <property type="molecule type" value="Genomic_DNA"/>
</dbReference>
<evidence type="ECO:0000256" key="2">
    <source>
        <dbReference type="ARBA" id="ARBA00022475"/>
    </source>
</evidence>
<dbReference type="PANTHER" id="PTHR30250:SF26">
    <property type="entry name" value="PSMA PROTEIN"/>
    <property type="match status" value="1"/>
</dbReference>
<sequence>MQAANRVVMNTGLLYGKMLVTIFISLYSTRLVLSALGARDYGIFNLIAGVIAMLSFLNMALTLSTQRYMSYNLGGGDMERLKKVFNASILLHLLLGIGLVVVFEVAGYFLFGHVLNIPPERLSAAKLIYHFMVVSAFFTIISVPYDATINARENMLLVALTGIAEAVMKLAVALLLQNAGSDRLILFAGLSAATAIALMLFKRIYCSVKYPESRIRIGKYKDMALLKEMFAYGGWNMFGAVSVVTRNQGTAMILNVFLERS</sequence>